<protein>
    <submittedName>
        <fullName evidence="1">DUF6271 family protein</fullName>
    </submittedName>
</protein>
<dbReference type="RefSeq" id="WP_323448925.1">
    <property type="nucleotide sequence ID" value="NZ_BSBI01000009.1"/>
</dbReference>
<dbReference type="EMBL" id="BSBI01000009">
    <property type="protein sequence ID" value="GLF96906.1"/>
    <property type="molecule type" value="Genomic_DNA"/>
</dbReference>
<dbReference type="Proteomes" id="UP001291653">
    <property type="component" value="Unassembled WGS sequence"/>
</dbReference>
<dbReference type="Pfam" id="PF19787">
    <property type="entry name" value="DUF6271"/>
    <property type="match status" value="1"/>
</dbReference>
<gene>
    <name evidence="1" type="ORF">SYYSPA8_21435</name>
</gene>
<dbReference type="InterPro" id="IPR046238">
    <property type="entry name" value="DUF6271"/>
</dbReference>
<organism evidence="1 2">
    <name type="scientific">Streptomyces yaizuensis</name>
    <dbReference type="NCBI Taxonomy" id="2989713"/>
    <lineage>
        <taxon>Bacteria</taxon>
        <taxon>Bacillati</taxon>
        <taxon>Actinomycetota</taxon>
        <taxon>Actinomycetes</taxon>
        <taxon>Kitasatosporales</taxon>
        <taxon>Streptomycetaceae</taxon>
        <taxon>Streptomyces</taxon>
    </lineage>
</organism>
<accession>A0ABQ5P3T6</accession>
<sequence length="444" mass="48646">MQKICLTLPTNRECAATISAVAQEAAEAAGRFGAEVHLLILDSSEPGDRAAHSRAIEEIPAHSGVVVHHLDEQRQREFLREVIHRADAPKSELLLDLMLPAGVSYGACTNRAFLIAAALGCASTHRRDSDSRYQSLDGEPVHPLVQELTFLGRRAADAVPDATTSTLTDDDLTKPISLVAASFVGELSVDIAEIEEQDPAAYHDLVSLWGPADLTDEEKARLVAESFRGAGHTPFAGDDSLLSRVDPMHVDMCNTAFHHDVYESVPLPPAVDTIGSDYFLFHTLQCATLPGVRHNRNIVNYYTAERRTDAGFAAYHVRYVKFLLSMLYFNTVYDRMEQAGSGLLDADLRLRAGTIAGFVRDSAGLDRAENTGRLDTLDRAYRRLGGRYTDVADLLQARGPALLDEAQADIEDFALLLENWAPLVRASRSTAVPRTDPRRERTGG</sequence>
<comment type="caution">
    <text evidence="1">The sequence shown here is derived from an EMBL/GenBank/DDBJ whole genome shotgun (WGS) entry which is preliminary data.</text>
</comment>
<evidence type="ECO:0000313" key="2">
    <source>
        <dbReference type="Proteomes" id="UP001291653"/>
    </source>
</evidence>
<evidence type="ECO:0000313" key="1">
    <source>
        <dbReference type="EMBL" id="GLF96906.1"/>
    </source>
</evidence>
<name>A0ABQ5P3T6_9ACTN</name>
<reference evidence="1 2" key="1">
    <citation type="submission" date="2022-10" db="EMBL/GenBank/DDBJ databases">
        <title>Draft genome sequence of Streptomyces sp. YSPA8.</title>
        <authorList>
            <person name="Moriuchi R."/>
            <person name="Dohra H."/>
            <person name="Yamamura H."/>
            <person name="Kodani S."/>
        </authorList>
    </citation>
    <scope>NUCLEOTIDE SEQUENCE [LARGE SCALE GENOMIC DNA]</scope>
    <source>
        <strain evidence="1 2">YSPA8</strain>
    </source>
</reference>
<keyword evidence="2" id="KW-1185">Reference proteome</keyword>
<proteinExistence type="predicted"/>